<reference evidence="2 3" key="1">
    <citation type="submission" date="2020-08" db="EMBL/GenBank/DDBJ databases">
        <title>Description of novel Pseudomonas species.</title>
        <authorList>
            <person name="Duman M."/>
            <person name="Mulet M."/>
            <person name="Altun S."/>
            <person name="Saticioglu I.B."/>
            <person name="Lalucat J."/>
            <person name="Garcia-Valdes E."/>
        </authorList>
    </citation>
    <scope>NUCLEOTIDE SEQUENCE [LARGE SCALE GENOMIC DNA]</scope>
    <source>
        <strain evidence="2 3">P66</strain>
    </source>
</reference>
<dbReference type="EMBL" id="JACOPV010000008">
    <property type="protein sequence ID" value="MBM5458682.1"/>
    <property type="molecule type" value="Genomic_DNA"/>
</dbReference>
<keyword evidence="1" id="KW-0812">Transmembrane</keyword>
<dbReference type="Proteomes" id="UP000745663">
    <property type="component" value="Unassembled WGS sequence"/>
</dbReference>
<keyword evidence="1" id="KW-0472">Membrane</keyword>
<accession>A0ABS2BYI7</accession>
<feature type="transmembrane region" description="Helical" evidence="1">
    <location>
        <begin position="54"/>
        <end position="74"/>
    </location>
</feature>
<keyword evidence="3" id="KW-1185">Reference proteome</keyword>
<evidence type="ECO:0000313" key="2">
    <source>
        <dbReference type="EMBL" id="MBM5458682.1"/>
    </source>
</evidence>
<evidence type="ECO:0000313" key="3">
    <source>
        <dbReference type="Proteomes" id="UP000745663"/>
    </source>
</evidence>
<keyword evidence="1" id="KW-1133">Transmembrane helix</keyword>
<feature type="transmembrane region" description="Helical" evidence="1">
    <location>
        <begin position="20"/>
        <end position="42"/>
    </location>
</feature>
<protein>
    <submittedName>
        <fullName evidence="2">Uncharacterized protein</fullName>
    </submittedName>
</protein>
<proteinExistence type="predicted"/>
<name>A0ABS2BYI7_9PSED</name>
<sequence length="125" mass="13497">MKTHTPKTVKKTLHDVAMVLGNPVASIGIPFILAGVIASQAVKPFKGDLSGTTLALVYIGGTALLCWILTDLYARFTGRRILRAIEKDYGPLTRAHVYKVFAEAKGGDLIDLDIPALARSYNEAN</sequence>
<comment type="caution">
    <text evidence="2">The sequence shown here is derived from an EMBL/GenBank/DDBJ whole genome shotgun (WGS) entry which is preliminary data.</text>
</comment>
<dbReference type="RefSeq" id="WP_203584621.1">
    <property type="nucleotide sequence ID" value="NZ_JACOPV010000008.1"/>
</dbReference>
<evidence type="ECO:0000256" key="1">
    <source>
        <dbReference type="SAM" id="Phobius"/>
    </source>
</evidence>
<gene>
    <name evidence="2" type="ORF">H8F21_14025</name>
</gene>
<organism evidence="2 3">
    <name type="scientific">Pseudomonas arcuscaelestis</name>
    <dbReference type="NCBI Taxonomy" id="2710591"/>
    <lineage>
        <taxon>Bacteria</taxon>
        <taxon>Pseudomonadati</taxon>
        <taxon>Pseudomonadota</taxon>
        <taxon>Gammaproteobacteria</taxon>
        <taxon>Pseudomonadales</taxon>
        <taxon>Pseudomonadaceae</taxon>
        <taxon>Pseudomonas</taxon>
    </lineage>
</organism>